<dbReference type="SMART" id="SM01119">
    <property type="entry name" value="D-ser_dehydrat"/>
    <property type="match status" value="1"/>
</dbReference>
<evidence type="ECO:0000259" key="2">
    <source>
        <dbReference type="SMART" id="SM01119"/>
    </source>
</evidence>
<feature type="compositionally biased region" description="Basic and acidic residues" evidence="1">
    <location>
        <begin position="17"/>
        <end position="29"/>
    </location>
</feature>
<dbReference type="InterPro" id="IPR029066">
    <property type="entry name" value="PLP-binding_barrel"/>
</dbReference>
<feature type="compositionally biased region" description="Polar residues" evidence="1">
    <location>
        <begin position="302"/>
        <end position="312"/>
    </location>
</feature>
<dbReference type="InterPro" id="IPR051466">
    <property type="entry name" value="D-amino_acid_metab_enzyme"/>
</dbReference>
<organism evidence="3 4">
    <name type="scientific">Podospora comata</name>
    <dbReference type="NCBI Taxonomy" id="48703"/>
    <lineage>
        <taxon>Eukaryota</taxon>
        <taxon>Fungi</taxon>
        <taxon>Dikarya</taxon>
        <taxon>Ascomycota</taxon>
        <taxon>Pezizomycotina</taxon>
        <taxon>Sordariomycetes</taxon>
        <taxon>Sordariomycetidae</taxon>
        <taxon>Sordariales</taxon>
        <taxon>Podosporaceae</taxon>
        <taxon>Podospora</taxon>
    </lineage>
</organism>
<dbReference type="InterPro" id="IPR026956">
    <property type="entry name" value="D-ser_dehydrat-like_dom"/>
</dbReference>
<gene>
    <name evidence="3" type="ORF">PODCO_106570</name>
</gene>
<dbReference type="Gene3D" id="3.20.20.10">
    <property type="entry name" value="Alanine racemase"/>
    <property type="match status" value="1"/>
</dbReference>
<dbReference type="SUPFAM" id="SSF51419">
    <property type="entry name" value="PLP-binding barrel"/>
    <property type="match status" value="1"/>
</dbReference>
<feature type="region of interest" description="Disordered" evidence="1">
    <location>
        <begin position="302"/>
        <end position="327"/>
    </location>
</feature>
<dbReference type="Proteomes" id="UP000280685">
    <property type="component" value="Chromosome 1"/>
</dbReference>
<dbReference type="Gene3D" id="2.40.37.20">
    <property type="entry name" value="D-serine dehydratase-like domain"/>
    <property type="match status" value="1"/>
</dbReference>
<accession>A0ABY6RUV1</accession>
<feature type="region of interest" description="Disordered" evidence="1">
    <location>
        <begin position="17"/>
        <end position="36"/>
    </location>
</feature>
<proteinExistence type="predicted"/>
<evidence type="ECO:0000256" key="1">
    <source>
        <dbReference type="SAM" id="MobiDB-lite"/>
    </source>
</evidence>
<reference evidence="3" key="1">
    <citation type="submission" date="2018-02" db="EMBL/GenBank/DDBJ databases">
        <authorList>
            <person name="Silar P."/>
        </authorList>
    </citation>
    <scope>NUCLEOTIDE SEQUENCE [LARGE SCALE GENOMIC DNA]</scope>
    <source>
        <strain evidence="3">T</strain>
    </source>
</reference>
<dbReference type="InterPro" id="IPR042208">
    <property type="entry name" value="D-ser_dehydrat-like_sf"/>
</dbReference>
<dbReference type="PANTHER" id="PTHR28004">
    <property type="entry name" value="ZGC:162816-RELATED"/>
    <property type="match status" value="1"/>
</dbReference>
<feature type="domain" description="D-serine dehydratase-like" evidence="2">
    <location>
        <begin position="378"/>
        <end position="506"/>
    </location>
</feature>
<protein>
    <recommendedName>
        <fullName evidence="2">D-serine dehydratase-like domain-containing protein</fullName>
    </recommendedName>
</protein>
<sequence length="526" mass="57552">MNINYLVSSISRQTVKPREPHNLFKDTSKMDSPTSDASLKEQLKSRFVGKTLDQVPTPSVILDLAKVETNCNGMLEATEKLGLLWRAHIKTHKTTELTRLQVGNDKSTPVNIVVSTIIEAENILPLLKEYQSKGRKVNVLFSFPLFPSAASRLADLSAQLGPDSISLMIDHPDQLVSAATIAHTTGAYPPLVFIKIDGGYHRAGVQPSPSFATGESTQGDSSHPSEVLIDAVLEAEKQNKCVLHGVYIHAGHSYGTRTDWAALGYLAQEFQICLDFAEAIRKRSPGHKLVLSVGATPTATTIQHPSIISSGDNNNNNNNNNNNGDSSVQKLKEFITAQSKRENPFSLEVHAGVYSTLDLQQLATHARDSSLLKADDIAISVLAEIASLYPSRGKNSTTEALINAGCLALGREPVTDKGSIPGVDYSGWGFLMPWGGNLTSNPTPGPDFPRVHPGWQVGKVSQEHGILVWDGKPEDEIPLQYGQRVRIWPNHSCIAGACFDWYLIVDSRSKGREDEVVDVWPRWRGW</sequence>
<feature type="compositionally biased region" description="Low complexity" evidence="1">
    <location>
        <begin position="313"/>
        <end position="323"/>
    </location>
</feature>
<keyword evidence="4" id="KW-1185">Reference proteome</keyword>
<dbReference type="PANTHER" id="PTHR28004:SF2">
    <property type="entry name" value="D-SERINE DEHYDRATASE"/>
    <property type="match status" value="1"/>
</dbReference>
<evidence type="ECO:0000313" key="3">
    <source>
        <dbReference type="EMBL" id="VBB72068.1"/>
    </source>
</evidence>
<dbReference type="Pfam" id="PF14031">
    <property type="entry name" value="D-ser_dehydrat"/>
    <property type="match status" value="1"/>
</dbReference>
<evidence type="ECO:0000313" key="4">
    <source>
        <dbReference type="Proteomes" id="UP000280685"/>
    </source>
</evidence>
<dbReference type="EMBL" id="LR026964">
    <property type="protein sequence ID" value="VBB72068.1"/>
    <property type="molecule type" value="Genomic_DNA"/>
</dbReference>
<name>A0ABY6RUV1_PODCO</name>